<keyword evidence="1" id="KW-1133">Transmembrane helix</keyword>
<evidence type="ECO:0000256" key="1">
    <source>
        <dbReference type="SAM" id="Phobius"/>
    </source>
</evidence>
<feature type="transmembrane region" description="Helical" evidence="1">
    <location>
        <begin position="18"/>
        <end position="38"/>
    </location>
</feature>
<feature type="transmembrane region" description="Helical" evidence="1">
    <location>
        <begin position="65"/>
        <end position="85"/>
    </location>
</feature>
<dbReference type="Proteomes" id="UP000310636">
    <property type="component" value="Unassembled WGS sequence"/>
</dbReference>
<reference evidence="2 3" key="1">
    <citation type="submission" date="2019-04" db="EMBL/GenBank/DDBJ databases">
        <title>Cohnella sp. nov. isolated from preserved vegetables.</title>
        <authorList>
            <person name="Lin S.-Y."/>
            <person name="Hung M.-H."/>
            <person name="Young C.-C."/>
        </authorList>
    </citation>
    <scope>NUCLEOTIDE SEQUENCE [LARGE SCALE GENOMIC DNA]</scope>
    <source>
        <strain evidence="2 3">CC-MHH1044</strain>
    </source>
</reference>
<evidence type="ECO:0000313" key="2">
    <source>
        <dbReference type="EMBL" id="THF79565.1"/>
    </source>
</evidence>
<keyword evidence="1" id="KW-0472">Membrane</keyword>
<comment type="caution">
    <text evidence="2">The sequence shown here is derived from an EMBL/GenBank/DDBJ whole genome shotgun (WGS) entry which is preliminary data.</text>
</comment>
<accession>A0A4S4BWK1</accession>
<proteinExistence type="predicted"/>
<dbReference type="RefSeq" id="WP_136370101.1">
    <property type="nucleotide sequence ID" value="NZ_SSOB01000013.1"/>
</dbReference>
<dbReference type="OrthoDB" id="2388369at2"/>
<keyword evidence="3" id="KW-1185">Reference proteome</keyword>
<dbReference type="EMBL" id="SSOB01000013">
    <property type="protein sequence ID" value="THF79565.1"/>
    <property type="molecule type" value="Genomic_DNA"/>
</dbReference>
<sequence>MNNLIRAEGYKLLRNRTFWLLLLVLAAAAVVNVLLARFDDPNDGGAIDALSGIDAWTSSLAANPYIIKIGFGILAGFFLSSEYANGTMKRSVSAGFPRSRIIAAKLTVFSLGAMGAALVYPLVNLVLGSLVLGFGELPGGSEAEYIVRTLGMTLLVAAAFAAVTGWFAILLNDSGKTIGFSFVFFFFIDGVILMASKYAPALETVYDYSILRVILDLANESVSRGDLLVDIAICLLTWVAFVGLGIVVFRRKEIK</sequence>
<protein>
    <submittedName>
        <fullName evidence="2">ABC transporter permease</fullName>
    </submittedName>
</protein>
<feature type="transmembrane region" description="Helical" evidence="1">
    <location>
        <begin position="145"/>
        <end position="171"/>
    </location>
</feature>
<dbReference type="Pfam" id="PF12730">
    <property type="entry name" value="ABC2_membrane_4"/>
    <property type="match status" value="1"/>
</dbReference>
<keyword evidence="1" id="KW-0812">Transmembrane</keyword>
<evidence type="ECO:0000313" key="3">
    <source>
        <dbReference type="Proteomes" id="UP000310636"/>
    </source>
</evidence>
<dbReference type="PANTHER" id="PTHR37305">
    <property type="entry name" value="INTEGRAL MEMBRANE PROTEIN-RELATED"/>
    <property type="match status" value="1"/>
</dbReference>
<feature type="transmembrane region" description="Helical" evidence="1">
    <location>
        <begin position="227"/>
        <end position="249"/>
    </location>
</feature>
<dbReference type="AlphaFoldDB" id="A0A4S4BWK1"/>
<name>A0A4S4BWK1_9BACL</name>
<feature type="transmembrane region" description="Helical" evidence="1">
    <location>
        <begin position="178"/>
        <end position="199"/>
    </location>
</feature>
<gene>
    <name evidence="2" type="ORF">E6C55_12365</name>
</gene>
<feature type="transmembrane region" description="Helical" evidence="1">
    <location>
        <begin position="106"/>
        <end position="133"/>
    </location>
</feature>
<organism evidence="2 3">
    <name type="scientific">Cohnella fermenti</name>
    <dbReference type="NCBI Taxonomy" id="2565925"/>
    <lineage>
        <taxon>Bacteria</taxon>
        <taxon>Bacillati</taxon>
        <taxon>Bacillota</taxon>
        <taxon>Bacilli</taxon>
        <taxon>Bacillales</taxon>
        <taxon>Paenibacillaceae</taxon>
        <taxon>Cohnella</taxon>
    </lineage>
</organism>
<dbReference type="PANTHER" id="PTHR37305:SF1">
    <property type="entry name" value="MEMBRANE PROTEIN"/>
    <property type="match status" value="1"/>
</dbReference>